<dbReference type="OrthoDB" id="9916561at2"/>
<protein>
    <submittedName>
        <fullName evidence="1">Uncharacterized protein</fullName>
    </submittedName>
</protein>
<reference evidence="1 2" key="1">
    <citation type="submission" date="2019-07" db="EMBL/GenBank/DDBJ databases">
        <authorList>
            <person name="Huq M.A."/>
        </authorList>
    </citation>
    <scope>NUCLEOTIDE SEQUENCE [LARGE SCALE GENOMIC DNA]</scope>
    <source>
        <strain evidence="1 2">MAH-3</strain>
    </source>
</reference>
<comment type="caution">
    <text evidence="1">The sequence shown here is derived from an EMBL/GenBank/DDBJ whole genome shotgun (WGS) entry which is preliminary data.</text>
</comment>
<dbReference type="EMBL" id="VLPL01000004">
    <property type="protein sequence ID" value="TSJ44887.1"/>
    <property type="molecule type" value="Genomic_DNA"/>
</dbReference>
<organism evidence="1 2">
    <name type="scientific">Fluviicola chungangensis</name>
    <dbReference type="NCBI Taxonomy" id="2597671"/>
    <lineage>
        <taxon>Bacteria</taxon>
        <taxon>Pseudomonadati</taxon>
        <taxon>Bacteroidota</taxon>
        <taxon>Flavobacteriia</taxon>
        <taxon>Flavobacteriales</taxon>
        <taxon>Crocinitomicaceae</taxon>
        <taxon>Fluviicola</taxon>
    </lineage>
</organism>
<dbReference type="AlphaFoldDB" id="A0A556MY94"/>
<evidence type="ECO:0000313" key="2">
    <source>
        <dbReference type="Proteomes" id="UP000316008"/>
    </source>
</evidence>
<gene>
    <name evidence="1" type="ORF">FO442_09830</name>
</gene>
<dbReference type="Proteomes" id="UP000316008">
    <property type="component" value="Unassembled WGS sequence"/>
</dbReference>
<proteinExistence type="predicted"/>
<sequence length="216" mass="26363">MSNSKNKTIESLIRKQGKLLKNKSFPEILLFICDMINEVSDPKSPERPYTKEYFATYYQVDLDTLHKWIQVFCPELWNNRYSKRRKFTFEEASYIYSKLGMYTFRETLPRNHRELSDFIYSDLNWKSSRKYQELKLELENRFPNYQIQLNILPPKLVSEILSEYIDNYTRNIDQNDASFYEQRVNKMHHLLTKHGTMTERQKEIKIRWLKIWFAKT</sequence>
<dbReference type="RefSeq" id="WP_144333000.1">
    <property type="nucleotide sequence ID" value="NZ_VLPL01000004.1"/>
</dbReference>
<keyword evidence="2" id="KW-1185">Reference proteome</keyword>
<evidence type="ECO:0000313" key="1">
    <source>
        <dbReference type="EMBL" id="TSJ44887.1"/>
    </source>
</evidence>
<accession>A0A556MY94</accession>
<name>A0A556MY94_9FLAO</name>